<gene>
    <name evidence="2" type="ORF">HCUR_00552</name>
</gene>
<keyword evidence="3" id="KW-1185">Reference proteome</keyword>
<accession>A0A2S5R9P0</accession>
<dbReference type="AlphaFoldDB" id="A0A2S5R9P0"/>
<protein>
    <recommendedName>
        <fullName evidence="1">Tc1-like transposase DDE domain-containing protein</fullName>
    </recommendedName>
</protein>
<name>A0A2S5R9P0_9PROT</name>
<dbReference type="Pfam" id="PF13358">
    <property type="entry name" value="DDE_3"/>
    <property type="match status" value="1"/>
</dbReference>
<organism evidence="2 3">
    <name type="scientific">Holospora curviuscula</name>
    <dbReference type="NCBI Taxonomy" id="1082868"/>
    <lineage>
        <taxon>Bacteria</taxon>
        <taxon>Pseudomonadati</taxon>
        <taxon>Pseudomonadota</taxon>
        <taxon>Alphaproteobacteria</taxon>
        <taxon>Holosporales</taxon>
        <taxon>Holosporaceae</taxon>
        <taxon>Holospora</taxon>
    </lineage>
</organism>
<evidence type="ECO:0000313" key="2">
    <source>
        <dbReference type="EMBL" id="PPE04017.1"/>
    </source>
</evidence>
<dbReference type="InterPro" id="IPR036397">
    <property type="entry name" value="RNaseH_sf"/>
</dbReference>
<proteinExistence type="predicted"/>
<dbReference type="EMBL" id="PHHC01000079">
    <property type="protein sequence ID" value="PPE04017.1"/>
    <property type="molecule type" value="Genomic_DNA"/>
</dbReference>
<dbReference type="Proteomes" id="UP000239425">
    <property type="component" value="Unassembled WGS sequence"/>
</dbReference>
<comment type="caution">
    <text evidence="2">The sequence shown here is derived from an EMBL/GenBank/DDBJ whole genome shotgun (WGS) entry which is preliminary data.</text>
</comment>
<sequence>MLGRRNVLTTIPENRSILMDNANFHKGKPMKQIIKDVGHTLLYRSSYSHDLNYIKKK</sequence>
<dbReference type="Gene3D" id="3.30.420.10">
    <property type="entry name" value="Ribonuclease H-like superfamily/Ribonuclease H"/>
    <property type="match status" value="1"/>
</dbReference>
<dbReference type="InterPro" id="IPR038717">
    <property type="entry name" value="Tc1-like_DDE_dom"/>
</dbReference>
<feature type="domain" description="Tc1-like transposase DDE" evidence="1">
    <location>
        <begin position="10"/>
        <end position="55"/>
    </location>
</feature>
<dbReference type="RefSeq" id="WP_129591862.1">
    <property type="nucleotide sequence ID" value="NZ_PHHC01000079.1"/>
</dbReference>
<evidence type="ECO:0000259" key="1">
    <source>
        <dbReference type="Pfam" id="PF13358"/>
    </source>
</evidence>
<dbReference type="GO" id="GO:0003676">
    <property type="term" value="F:nucleic acid binding"/>
    <property type="evidence" value="ECO:0007669"/>
    <property type="project" value="InterPro"/>
</dbReference>
<dbReference type="OrthoDB" id="565387at2"/>
<reference evidence="2 3" key="1">
    <citation type="submission" date="2017-11" db="EMBL/GenBank/DDBJ databases">
        <title>Comparative genomic analysis of Holospora spp., intranuclear symbionts of paramecia.</title>
        <authorList>
            <person name="Garushyants S.K."/>
            <person name="Beliavskaya A."/>
            <person name="Malko D.B."/>
            <person name="Logacheva M.D."/>
            <person name="Rautian M.S."/>
            <person name="Gelfand M.S."/>
        </authorList>
    </citation>
    <scope>NUCLEOTIDE SEQUENCE [LARGE SCALE GENOMIC DNA]</scope>
    <source>
        <strain evidence="3">02AZ16</strain>
    </source>
</reference>
<evidence type="ECO:0000313" key="3">
    <source>
        <dbReference type="Proteomes" id="UP000239425"/>
    </source>
</evidence>